<protein>
    <submittedName>
        <fullName evidence="1">Uncharacterized protein</fullName>
    </submittedName>
</protein>
<dbReference type="Proteomes" id="UP000824023">
    <property type="component" value="Unassembled WGS sequence"/>
</dbReference>
<sequence>MLFPVPSLSDSLSALSMQCRFWQSLSVCLSTGRSVAGLPSCTSVECSRGVSVLSRLLWRKFGLLGDAADKLAVLSLLYDLERDTSLVADYAREAEWSDSFESVASPCLSDAPSVGERLRIRLCRCLSDYFYFDPSAEDDSWFQFLRDTVRGWAGSFSSVTGWGGLSLPDALERVEVMNRYSYMFLDPSCDAVTGSAYVFYRSGFSLLPASSYGLYFLYHTLSLEGHALPADEELAETIVSRLSLHVRQSPGAREAELCLLSCLASSGAFRRLEPEIA</sequence>
<reference evidence="1" key="1">
    <citation type="journal article" date="2021" name="PeerJ">
        <title>Extensive microbial diversity within the chicken gut microbiome revealed by metagenomics and culture.</title>
        <authorList>
            <person name="Gilroy R."/>
            <person name="Ravi A."/>
            <person name="Getino M."/>
            <person name="Pursley I."/>
            <person name="Horton D.L."/>
            <person name="Alikhan N.F."/>
            <person name="Baker D."/>
            <person name="Gharbi K."/>
            <person name="Hall N."/>
            <person name="Watson M."/>
            <person name="Adriaenssens E.M."/>
            <person name="Foster-Nyarko E."/>
            <person name="Jarju S."/>
            <person name="Secka A."/>
            <person name="Antonio M."/>
            <person name="Oren A."/>
            <person name="Chaudhuri R.R."/>
            <person name="La Ragione R."/>
            <person name="Hildebrand F."/>
            <person name="Pallen M.J."/>
        </authorList>
    </citation>
    <scope>NUCLEOTIDE SEQUENCE</scope>
    <source>
        <strain evidence="1">ChiHjej12B11-24981</strain>
    </source>
</reference>
<reference evidence="1" key="2">
    <citation type="submission" date="2021-04" db="EMBL/GenBank/DDBJ databases">
        <authorList>
            <person name="Gilroy R."/>
        </authorList>
    </citation>
    <scope>NUCLEOTIDE SEQUENCE</scope>
    <source>
        <strain evidence="1">ChiHjej12B11-24981</strain>
    </source>
</reference>
<dbReference type="EMBL" id="DXCK01000061">
    <property type="protein sequence ID" value="HIZ01452.1"/>
    <property type="molecule type" value="Genomic_DNA"/>
</dbReference>
<comment type="caution">
    <text evidence="1">The sequence shown here is derived from an EMBL/GenBank/DDBJ whole genome shotgun (WGS) entry which is preliminary data.</text>
</comment>
<evidence type="ECO:0000313" key="2">
    <source>
        <dbReference type="Proteomes" id="UP000824023"/>
    </source>
</evidence>
<name>A0A9D2A3J5_9BACE</name>
<accession>A0A9D2A3J5</accession>
<dbReference type="AlphaFoldDB" id="A0A9D2A3J5"/>
<evidence type="ECO:0000313" key="1">
    <source>
        <dbReference type="EMBL" id="HIZ01452.1"/>
    </source>
</evidence>
<organism evidence="1 2">
    <name type="scientific">Candidatus Bacteroides merdipullorum</name>
    <dbReference type="NCBI Taxonomy" id="2838474"/>
    <lineage>
        <taxon>Bacteria</taxon>
        <taxon>Pseudomonadati</taxon>
        <taxon>Bacteroidota</taxon>
        <taxon>Bacteroidia</taxon>
        <taxon>Bacteroidales</taxon>
        <taxon>Bacteroidaceae</taxon>
        <taxon>Bacteroides</taxon>
    </lineage>
</organism>
<gene>
    <name evidence="1" type="ORF">H9819_04255</name>
</gene>
<proteinExistence type="predicted"/>